<dbReference type="PANTHER" id="PTHR46390">
    <property type="entry name" value="MANNOSE-1-PHOSPHATE GUANYLYLTRANSFERASE"/>
    <property type="match status" value="1"/>
</dbReference>
<keyword evidence="4" id="KW-0548">Nucleotidyltransferase</keyword>
<evidence type="ECO:0000256" key="5">
    <source>
        <dbReference type="ARBA" id="ARBA00022741"/>
    </source>
</evidence>
<keyword evidence="3" id="KW-0808">Transferase</keyword>
<dbReference type="EC" id="2.7.7.13" evidence="2"/>
<dbReference type="GO" id="GO:0005525">
    <property type="term" value="F:GTP binding"/>
    <property type="evidence" value="ECO:0007669"/>
    <property type="project" value="UniProtKB-KW"/>
</dbReference>
<feature type="domain" description="Nucleotidyl transferase" evidence="8">
    <location>
        <begin position="1"/>
        <end position="281"/>
    </location>
</feature>
<dbReference type="Pfam" id="PF22640">
    <property type="entry name" value="ManC_GMP_beta-helix"/>
    <property type="match status" value="1"/>
</dbReference>
<dbReference type="Proteomes" id="UP000179266">
    <property type="component" value="Unassembled WGS sequence"/>
</dbReference>
<dbReference type="InterPro" id="IPR051161">
    <property type="entry name" value="Mannose-6P_isomerase_type2"/>
</dbReference>
<dbReference type="CDD" id="cd02509">
    <property type="entry name" value="GDP-M1P_Guanylyltransferase"/>
    <property type="match status" value="1"/>
</dbReference>
<gene>
    <name evidence="10" type="ORF">A2161_04705</name>
</gene>
<evidence type="ECO:0000256" key="4">
    <source>
        <dbReference type="ARBA" id="ARBA00022695"/>
    </source>
</evidence>
<dbReference type="InterPro" id="IPR054566">
    <property type="entry name" value="ManC/GMP-like_b-helix"/>
</dbReference>
<keyword evidence="6" id="KW-0342">GTP-binding</keyword>
<dbReference type="InterPro" id="IPR029044">
    <property type="entry name" value="Nucleotide-diphossugar_trans"/>
</dbReference>
<evidence type="ECO:0000259" key="9">
    <source>
        <dbReference type="Pfam" id="PF22640"/>
    </source>
</evidence>
<comment type="similarity">
    <text evidence="1">Belongs to the mannose-6-phosphate isomerase type 2 family.</text>
</comment>
<evidence type="ECO:0000256" key="7">
    <source>
        <dbReference type="ARBA" id="ARBA00047343"/>
    </source>
</evidence>
<keyword evidence="5" id="KW-0547">Nucleotide-binding</keyword>
<reference evidence="10 11" key="1">
    <citation type="journal article" date="2016" name="Nat. Commun.">
        <title>Thousands of microbial genomes shed light on interconnected biogeochemical processes in an aquifer system.</title>
        <authorList>
            <person name="Anantharaman K."/>
            <person name="Brown C.T."/>
            <person name="Hug L.A."/>
            <person name="Sharon I."/>
            <person name="Castelle C.J."/>
            <person name="Probst A.J."/>
            <person name="Thomas B.C."/>
            <person name="Singh A."/>
            <person name="Wilkins M.J."/>
            <person name="Karaoz U."/>
            <person name="Brodie E.L."/>
            <person name="Williams K.H."/>
            <person name="Hubbard S.S."/>
            <person name="Banfield J.F."/>
        </authorList>
    </citation>
    <scope>NUCLEOTIDE SEQUENCE [LARGE SCALE GENOMIC DNA]</scope>
</reference>
<comment type="catalytic activity">
    <reaction evidence="7">
        <text>alpha-D-mannose 1-phosphate + GTP + H(+) = GDP-alpha-D-mannose + diphosphate</text>
        <dbReference type="Rhea" id="RHEA:15229"/>
        <dbReference type="ChEBI" id="CHEBI:15378"/>
        <dbReference type="ChEBI" id="CHEBI:33019"/>
        <dbReference type="ChEBI" id="CHEBI:37565"/>
        <dbReference type="ChEBI" id="CHEBI:57527"/>
        <dbReference type="ChEBI" id="CHEBI:58409"/>
        <dbReference type="EC" id="2.7.7.13"/>
    </reaction>
</comment>
<dbReference type="Pfam" id="PF00483">
    <property type="entry name" value="NTP_transferase"/>
    <property type="match status" value="1"/>
</dbReference>
<evidence type="ECO:0000259" key="8">
    <source>
        <dbReference type="Pfam" id="PF00483"/>
    </source>
</evidence>
<evidence type="ECO:0000256" key="6">
    <source>
        <dbReference type="ARBA" id="ARBA00023134"/>
    </source>
</evidence>
<accession>A0A1F7RNV0</accession>
<dbReference type="GO" id="GO:0004475">
    <property type="term" value="F:mannose-1-phosphate guanylyltransferase (GTP) activity"/>
    <property type="evidence" value="ECO:0007669"/>
    <property type="project" value="UniProtKB-EC"/>
</dbReference>
<dbReference type="SUPFAM" id="SSF53448">
    <property type="entry name" value="Nucleotide-diphospho-sugar transferases"/>
    <property type="match status" value="1"/>
</dbReference>
<evidence type="ECO:0000313" key="10">
    <source>
        <dbReference type="EMBL" id="OGL42990.1"/>
    </source>
</evidence>
<dbReference type="InterPro" id="IPR049577">
    <property type="entry name" value="GMPP_N"/>
</dbReference>
<protein>
    <recommendedName>
        <fullName evidence="2">mannose-1-phosphate guanylyltransferase</fullName>
        <ecNumber evidence="2">2.7.7.13</ecNumber>
    </recommendedName>
</protein>
<feature type="domain" description="MannoseP isomerase/GMP-like beta-helix" evidence="9">
    <location>
        <begin position="290"/>
        <end position="341"/>
    </location>
</feature>
<comment type="caution">
    <text evidence="10">The sequence shown here is derived from an EMBL/GenBank/DDBJ whole genome shotgun (WGS) entry which is preliminary data.</text>
</comment>
<dbReference type="GO" id="GO:0009298">
    <property type="term" value="P:GDP-mannose biosynthetic process"/>
    <property type="evidence" value="ECO:0007669"/>
    <property type="project" value="TreeGrafter"/>
</dbReference>
<dbReference type="PANTHER" id="PTHR46390:SF1">
    <property type="entry name" value="MANNOSE-1-PHOSPHATE GUANYLYLTRANSFERASE"/>
    <property type="match status" value="1"/>
</dbReference>
<evidence type="ECO:0000256" key="3">
    <source>
        <dbReference type="ARBA" id="ARBA00022679"/>
    </source>
</evidence>
<evidence type="ECO:0000313" key="11">
    <source>
        <dbReference type="Proteomes" id="UP000179266"/>
    </source>
</evidence>
<name>A0A1F7RNV0_9BACT</name>
<proteinExistence type="inferred from homology"/>
<dbReference type="InterPro" id="IPR005835">
    <property type="entry name" value="NTP_transferase_dom"/>
</dbReference>
<dbReference type="FunFam" id="3.90.550.10:FF:000046">
    <property type="entry name" value="Mannose-1-phosphate guanylyltransferase (GDP)"/>
    <property type="match status" value="1"/>
</dbReference>
<evidence type="ECO:0000256" key="1">
    <source>
        <dbReference type="ARBA" id="ARBA00006115"/>
    </source>
</evidence>
<organism evidence="10 11">
    <name type="scientific">Candidatus Schekmanbacteria bacterium RBG_13_48_7</name>
    <dbReference type="NCBI Taxonomy" id="1817878"/>
    <lineage>
        <taxon>Bacteria</taxon>
        <taxon>Candidatus Schekmaniibacteriota</taxon>
    </lineage>
</organism>
<evidence type="ECO:0000256" key="2">
    <source>
        <dbReference type="ARBA" id="ARBA00012387"/>
    </source>
</evidence>
<dbReference type="Gene3D" id="3.90.550.10">
    <property type="entry name" value="Spore Coat Polysaccharide Biosynthesis Protein SpsA, Chain A"/>
    <property type="match status" value="1"/>
</dbReference>
<dbReference type="EMBL" id="MGDD01000296">
    <property type="protein sequence ID" value="OGL42990.1"/>
    <property type="molecule type" value="Genomic_DNA"/>
</dbReference>
<dbReference type="SUPFAM" id="SSF159283">
    <property type="entry name" value="Guanosine diphospho-D-mannose pyrophosphorylase/mannose-6-phosphate isomerase linker domain"/>
    <property type="match status" value="1"/>
</dbReference>
<sequence>MAGGRGTRFWPLSRKHKSKQVLRLIGNRTMIQEAVIRLLPVILPENIYIVTGTILKETIRKQVPLIPPENILVEPVGRNTAPCIGFALIKIMQQFKEDPIIVVTPSDHIIEDVAGFQNVLRNGIASVSNDRYIATLGIMPTNPETGYGYIHIDKKESKSAGLEYWHVREFIEKPDFETAKKFLNSGEYLWNSGMFIFSASTMLAAFQDHLPTMHSQLMTMMEAGGKKDEEHVTNEIFSMFERISIDYGIMEKAKNIIALRCDFGWCDMGSWGALYKVFPKDKHGNVIIGHNLAISTENTIIFSPEKFVATVGLRDIIVVETEDATLVCHRDFTQDVNKIVNILEGEKYDNLI</sequence>
<dbReference type="AlphaFoldDB" id="A0A1F7RNV0"/>